<reference evidence="2 3" key="1">
    <citation type="submission" date="2022-06" db="EMBL/GenBank/DDBJ databases">
        <title>Roseomonas CN29.</title>
        <authorList>
            <person name="Cheng Y."/>
            <person name="He X."/>
        </authorList>
    </citation>
    <scope>NUCLEOTIDE SEQUENCE [LARGE SCALE GENOMIC DNA]</scope>
    <source>
        <strain evidence="2 3">CN29</strain>
    </source>
</reference>
<proteinExistence type="predicted"/>
<evidence type="ECO:0000256" key="1">
    <source>
        <dbReference type="SAM" id="SignalP"/>
    </source>
</evidence>
<feature type="chain" id="PRO_5046703020" description="Lipoprotein" evidence="1">
    <location>
        <begin position="24"/>
        <end position="188"/>
    </location>
</feature>
<dbReference type="PROSITE" id="PS51257">
    <property type="entry name" value="PROKAR_LIPOPROTEIN"/>
    <property type="match status" value="1"/>
</dbReference>
<evidence type="ECO:0000313" key="3">
    <source>
        <dbReference type="Proteomes" id="UP001524642"/>
    </source>
</evidence>
<name>A0ABT1X2D2_9PROT</name>
<evidence type="ECO:0008006" key="4">
    <source>
        <dbReference type="Google" id="ProtNLM"/>
    </source>
</evidence>
<protein>
    <recommendedName>
        <fullName evidence="4">Lipoprotein</fullName>
    </recommendedName>
</protein>
<dbReference type="Proteomes" id="UP001524642">
    <property type="component" value="Unassembled WGS sequence"/>
</dbReference>
<comment type="caution">
    <text evidence="2">The sequence shown here is derived from an EMBL/GenBank/DDBJ whole genome shotgun (WGS) entry which is preliminary data.</text>
</comment>
<sequence>MILRRFRRVGVVVAPVMMTTLLAGCVNHNQIAMEVGAPPKDAAQLREMQTARFDAADEVVLLTEATQVLQDLGFGVAESAPQVGVLTGSKSRDATEAGEVAAQIALTVVAAAFLVAYVPTWDTNQVIRVTLVSQPVPQSRQTQLRASFERLVANNKGQIRVEPLQQPEMHQEFFKMLRNGMAMRENRT</sequence>
<dbReference type="EMBL" id="JANJOU010000007">
    <property type="protein sequence ID" value="MCR0982253.1"/>
    <property type="molecule type" value="Genomic_DNA"/>
</dbReference>
<keyword evidence="1" id="KW-0732">Signal</keyword>
<feature type="signal peptide" evidence="1">
    <location>
        <begin position="1"/>
        <end position="23"/>
    </location>
</feature>
<gene>
    <name evidence="2" type="ORF">NRP21_09360</name>
</gene>
<evidence type="ECO:0000313" key="2">
    <source>
        <dbReference type="EMBL" id="MCR0982253.1"/>
    </source>
</evidence>
<accession>A0ABT1X2D2</accession>
<organism evidence="2 3">
    <name type="scientific">Roseomonas populi</name>
    <dbReference type="NCBI Taxonomy" id="3121582"/>
    <lineage>
        <taxon>Bacteria</taxon>
        <taxon>Pseudomonadati</taxon>
        <taxon>Pseudomonadota</taxon>
        <taxon>Alphaproteobacteria</taxon>
        <taxon>Acetobacterales</taxon>
        <taxon>Roseomonadaceae</taxon>
        <taxon>Roseomonas</taxon>
    </lineage>
</organism>
<keyword evidence="3" id="KW-1185">Reference proteome</keyword>
<dbReference type="RefSeq" id="WP_257715926.1">
    <property type="nucleotide sequence ID" value="NZ_JANJOU010000007.1"/>
</dbReference>